<name>A0A9N9LQ54_9HELO</name>
<gene>
    <name evidence="1" type="ORF">HYALB_00005629</name>
</gene>
<dbReference type="AlphaFoldDB" id="A0A9N9LQ54"/>
<dbReference type="PANTHER" id="PTHR33112:SF12">
    <property type="entry name" value="HETEROKARYON INCOMPATIBILITY DOMAIN-CONTAINING PROTEIN"/>
    <property type="match status" value="1"/>
</dbReference>
<dbReference type="OrthoDB" id="5125733at2759"/>
<protein>
    <submittedName>
        <fullName evidence="1">Uncharacterized protein</fullName>
    </submittedName>
</protein>
<accession>A0A9N9LQ54</accession>
<dbReference type="Proteomes" id="UP000701801">
    <property type="component" value="Unassembled WGS sequence"/>
</dbReference>
<comment type="caution">
    <text evidence="1">The sequence shown here is derived from an EMBL/GenBank/DDBJ whole genome shotgun (WGS) entry which is preliminary data.</text>
</comment>
<keyword evidence="2" id="KW-1185">Reference proteome</keyword>
<dbReference type="PANTHER" id="PTHR33112">
    <property type="entry name" value="DOMAIN PROTEIN, PUTATIVE-RELATED"/>
    <property type="match status" value="1"/>
</dbReference>
<evidence type="ECO:0000313" key="2">
    <source>
        <dbReference type="Proteomes" id="UP000701801"/>
    </source>
</evidence>
<proteinExistence type="predicted"/>
<dbReference type="EMBL" id="CAJVRM010000142">
    <property type="protein sequence ID" value="CAG8975561.1"/>
    <property type="molecule type" value="Genomic_DNA"/>
</dbReference>
<evidence type="ECO:0000313" key="1">
    <source>
        <dbReference type="EMBL" id="CAG8975561.1"/>
    </source>
</evidence>
<organism evidence="1 2">
    <name type="scientific">Hymenoscyphus albidus</name>
    <dbReference type="NCBI Taxonomy" id="595503"/>
    <lineage>
        <taxon>Eukaryota</taxon>
        <taxon>Fungi</taxon>
        <taxon>Dikarya</taxon>
        <taxon>Ascomycota</taxon>
        <taxon>Pezizomycotina</taxon>
        <taxon>Leotiomycetes</taxon>
        <taxon>Helotiales</taxon>
        <taxon>Helotiaceae</taxon>
        <taxon>Hymenoscyphus</taxon>
    </lineage>
</organism>
<sequence>MAESSDPKRLCERCNPINLEDLKGADGYMHQPSFKALVDSASGCMLCKLIAEACVHYLHEQRVNIDAATGNVGPVRLFATGRKDRLSGMEVRNFAALRERQLSQNALVTVGELTEKLVVGPSRSILLEIYALKDSSAEEAGILRLREIESHATCQANFSRLRNWLEICKRRHMMCSLEHIQQLVGKSCMPKRLIDLGAWDASSTKPRIIQTRGRQEQYVALSYFWGTVQHFRTTNENFSELQKSIPVEQLPQTIRDAFFVAQKWDGSTNMEWHTAPKSMVTLV</sequence>
<reference evidence="1" key="1">
    <citation type="submission" date="2021-07" db="EMBL/GenBank/DDBJ databases">
        <authorList>
            <person name="Durling M."/>
        </authorList>
    </citation>
    <scope>NUCLEOTIDE SEQUENCE</scope>
</reference>